<organism evidence="9 10">
    <name type="scientific">Nocardia xishanensis</name>
    <dbReference type="NCBI Taxonomy" id="238964"/>
    <lineage>
        <taxon>Bacteria</taxon>
        <taxon>Bacillati</taxon>
        <taxon>Actinomycetota</taxon>
        <taxon>Actinomycetes</taxon>
        <taxon>Mycobacteriales</taxon>
        <taxon>Nocardiaceae</taxon>
        <taxon>Nocardia</taxon>
    </lineage>
</organism>
<sequence>MPPPLRQLCQTGLSQLLSPAREVDGHVLTVAPRRREHLFGSIIYCWFVPPVTLNQDLADFVAFRKNHLKGDEKGEAQVFLDRMFKAFGHAGVPEAGAKLEGRLRKIGERGTSFADLIWKPRCIIEMKRAGTDLSLHFRQAFQYWMRAVPNRPRYVVLCNFDEFWIYDFDMQIEAPVDHVKLDNLAQRHEALSFLLPEPEKPVFRNDLVEVTREAAAKVSGVFRSMKDRGIPRLDAQHFVLQSVVAMFAEDIRLLPQKFFTRTVGGAKSGREAYDLLGSLFREMNTPGVTTGGLFRGTPYFNGGLFKTITPIEMTAEELQAMRAAVATDWSGVRPEIFGTLFETSMDQGERHAYGAHFTSQADIAHVVNPCIVEPWTERIEGAKSIAELERIRFDMGSFRVLDPACGSGNFLYVAYREMRRLEAEVLKRIDARRKSIDKAQVAITYVTPDHFLGLDNNRFAVEVAKVTMMMAKKLSAEELDENADSALPLDNLDNVIKWGDALFDPWPKADVIIGNPPYNGRRKMAADLGADYCARLDEKYPNPGVSDFVTYWFPLAHKALPNGGRAGFVATQSIRDNESRRASLDYITEHDGEIFEAVSSKPWSGDAAVTVSIVNWIKGSQNAPAKKTLWLDNGQLRLPVDNIAPTLRPTTDVRKAVPLPQNKKPKLIFQGQTTGSIPAFRLTRTEALDLVTRDPKSKKFIHPVIGGDVLLHSLTPKYLVIDLPHTDALKVKAEAPGALARLRDMVLPERQRAADEEAEANAAILERNSKAKVNWHKQNFLNKWWQHAYRRPDMLASFGSLRRYIATSRVATEKRISVFQFIDIGIRPDDSMTVIALDDDYSLGVVSSGLHRAWLDERCSKLEARPRYTSTTVWDSFPWPVQPAQSAVARVANVMGEITEYRTALLAEGITLGEQYDALRTPGKSQLRNLHHELDLAVIRAYDFNPDEDLLAQLLALNLAAATDPEITTPPGGHGRPGIYTTDYRLTAELF</sequence>
<dbReference type="InterPro" id="IPR002052">
    <property type="entry name" value="DNA_methylase_N6_adenine_CS"/>
</dbReference>
<dbReference type="GO" id="GO:0008168">
    <property type="term" value="F:methyltransferase activity"/>
    <property type="evidence" value="ECO:0007669"/>
    <property type="project" value="UniProtKB-KW"/>
</dbReference>
<dbReference type="PRINTS" id="PR00507">
    <property type="entry name" value="N12N6MTFRASE"/>
</dbReference>
<dbReference type="EMBL" id="JBIRYO010000006">
    <property type="protein sequence ID" value="MFI2473893.1"/>
    <property type="molecule type" value="Genomic_DNA"/>
</dbReference>
<evidence type="ECO:0000313" key="9">
    <source>
        <dbReference type="EMBL" id="MFI2473893.1"/>
    </source>
</evidence>
<dbReference type="Proteomes" id="UP001611415">
    <property type="component" value="Unassembled WGS sequence"/>
</dbReference>
<reference evidence="9 10" key="1">
    <citation type="submission" date="2024-10" db="EMBL/GenBank/DDBJ databases">
        <title>The Natural Products Discovery Center: Release of the First 8490 Sequenced Strains for Exploring Actinobacteria Biosynthetic Diversity.</title>
        <authorList>
            <person name="Kalkreuter E."/>
            <person name="Kautsar S.A."/>
            <person name="Yang D."/>
            <person name="Bader C.D."/>
            <person name="Teijaro C.N."/>
            <person name="Fluegel L."/>
            <person name="Davis C.M."/>
            <person name="Simpson J.R."/>
            <person name="Lauterbach L."/>
            <person name="Steele A.D."/>
            <person name="Gui C."/>
            <person name="Meng S."/>
            <person name="Li G."/>
            <person name="Viehrig K."/>
            <person name="Ye F."/>
            <person name="Su P."/>
            <person name="Kiefer A.F."/>
            <person name="Nichols A."/>
            <person name="Cepeda A.J."/>
            <person name="Yan W."/>
            <person name="Fan B."/>
            <person name="Jiang Y."/>
            <person name="Adhikari A."/>
            <person name="Zheng C.-J."/>
            <person name="Schuster L."/>
            <person name="Cowan T.M."/>
            <person name="Smanski M.J."/>
            <person name="Chevrette M.G."/>
            <person name="De Carvalho L.P.S."/>
            <person name="Shen B."/>
        </authorList>
    </citation>
    <scope>NUCLEOTIDE SEQUENCE [LARGE SCALE GENOMIC DNA]</scope>
    <source>
        <strain evidence="9 10">NPDC019275</strain>
    </source>
</reference>
<feature type="domain" description="MmeI-like helicase spacer" evidence="6">
    <location>
        <begin position="234"/>
        <end position="305"/>
    </location>
</feature>
<dbReference type="InterPro" id="IPR050953">
    <property type="entry name" value="N4_N6_ade-DNA_methylase"/>
</dbReference>
<evidence type="ECO:0000256" key="3">
    <source>
        <dbReference type="ARBA" id="ARBA00022679"/>
    </source>
</evidence>
<dbReference type="GO" id="GO:0032259">
    <property type="term" value="P:methylation"/>
    <property type="evidence" value="ECO:0007669"/>
    <property type="project" value="UniProtKB-KW"/>
</dbReference>
<proteinExistence type="predicted"/>
<dbReference type="InterPro" id="IPR046817">
    <property type="entry name" value="MmeI_N"/>
</dbReference>
<dbReference type="SUPFAM" id="SSF53335">
    <property type="entry name" value="S-adenosyl-L-methionine-dependent methyltransferases"/>
    <property type="match status" value="1"/>
</dbReference>
<accession>A0ABW7WYK1</accession>
<feature type="domain" description="MmeI-like DNA-methyltransferase" evidence="8">
    <location>
        <begin position="384"/>
        <end position="629"/>
    </location>
</feature>
<dbReference type="InterPro" id="IPR029063">
    <property type="entry name" value="SAM-dependent_MTases_sf"/>
</dbReference>
<protein>
    <recommendedName>
        <fullName evidence="1">site-specific DNA-methyltransferase (adenine-specific)</fullName>
        <ecNumber evidence="1">2.1.1.72</ecNumber>
    </recommendedName>
</protein>
<evidence type="ECO:0000256" key="4">
    <source>
        <dbReference type="ARBA" id="ARBA00047942"/>
    </source>
</evidence>
<dbReference type="RefSeq" id="WP_397092509.1">
    <property type="nucleotide sequence ID" value="NZ_JBIRYO010000006.1"/>
</dbReference>
<dbReference type="InterPro" id="IPR046819">
    <property type="entry name" value="MmeI_hel"/>
</dbReference>
<dbReference type="PANTHER" id="PTHR33841">
    <property type="entry name" value="DNA METHYLTRANSFERASE YEEA-RELATED"/>
    <property type="match status" value="1"/>
</dbReference>
<evidence type="ECO:0000313" key="10">
    <source>
        <dbReference type="Proteomes" id="UP001611415"/>
    </source>
</evidence>
<evidence type="ECO:0000259" key="5">
    <source>
        <dbReference type="Pfam" id="PF20464"/>
    </source>
</evidence>
<dbReference type="Pfam" id="PF20473">
    <property type="entry name" value="MmeI_Mtase"/>
    <property type="match status" value="1"/>
</dbReference>
<feature type="domain" description="MmeI-like N-terminal" evidence="5">
    <location>
        <begin position="62"/>
        <end position="227"/>
    </location>
</feature>
<dbReference type="Gene3D" id="3.40.50.150">
    <property type="entry name" value="Vaccinia Virus protein VP39"/>
    <property type="match status" value="1"/>
</dbReference>
<dbReference type="InterPro" id="IPR046820">
    <property type="entry name" value="MmeI_TRD"/>
</dbReference>
<gene>
    <name evidence="9" type="ORF">ACH49W_10995</name>
</gene>
<dbReference type="PROSITE" id="PS00092">
    <property type="entry name" value="N6_MTASE"/>
    <property type="match status" value="1"/>
</dbReference>
<keyword evidence="10" id="KW-1185">Reference proteome</keyword>
<evidence type="ECO:0000259" key="8">
    <source>
        <dbReference type="Pfam" id="PF20473"/>
    </source>
</evidence>
<dbReference type="Pfam" id="PF20466">
    <property type="entry name" value="MmeI_TRD"/>
    <property type="match status" value="1"/>
</dbReference>
<keyword evidence="2 9" id="KW-0489">Methyltransferase</keyword>
<comment type="catalytic activity">
    <reaction evidence="4">
        <text>a 2'-deoxyadenosine in DNA + S-adenosyl-L-methionine = an N(6)-methyl-2'-deoxyadenosine in DNA + S-adenosyl-L-homocysteine + H(+)</text>
        <dbReference type="Rhea" id="RHEA:15197"/>
        <dbReference type="Rhea" id="RHEA-COMP:12418"/>
        <dbReference type="Rhea" id="RHEA-COMP:12419"/>
        <dbReference type="ChEBI" id="CHEBI:15378"/>
        <dbReference type="ChEBI" id="CHEBI:57856"/>
        <dbReference type="ChEBI" id="CHEBI:59789"/>
        <dbReference type="ChEBI" id="CHEBI:90615"/>
        <dbReference type="ChEBI" id="CHEBI:90616"/>
        <dbReference type="EC" id="2.1.1.72"/>
    </reaction>
</comment>
<evidence type="ECO:0000259" key="6">
    <source>
        <dbReference type="Pfam" id="PF20465"/>
    </source>
</evidence>
<dbReference type="Pfam" id="PF20465">
    <property type="entry name" value="MmeI_hel"/>
    <property type="match status" value="1"/>
</dbReference>
<evidence type="ECO:0000256" key="1">
    <source>
        <dbReference type="ARBA" id="ARBA00011900"/>
    </source>
</evidence>
<dbReference type="EC" id="2.1.1.72" evidence="1"/>
<keyword evidence="3" id="KW-0808">Transferase</keyword>
<feature type="domain" description="MmeI-like target recognition" evidence="7">
    <location>
        <begin position="802"/>
        <end position="880"/>
    </location>
</feature>
<dbReference type="Pfam" id="PF20464">
    <property type="entry name" value="MmeI_N"/>
    <property type="match status" value="1"/>
</dbReference>
<comment type="caution">
    <text evidence="9">The sequence shown here is derived from an EMBL/GenBank/DDBJ whole genome shotgun (WGS) entry which is preliminary data.</text>
</comment>
<dbReference type="InterPro" id="IPR046816">
    <property type="entry name" value="MmeI_Mtase"/>
</dbReference>
<dbReference type="PANTHER" id="PTHR33841:SF1">
    <property type="entry name" value="DNA METHYLTRANSFERASE A"/>
    <property type="match status" value="1"/>
</dbReference>
<evidence type="ECO:0000259" key="7">
    <source>
        <dbReference type="Pfam" id="PF20466"/>
    </source>
</evidence>
<name>A0ABW7WYK1_9NOCA</name>
<evidence type="ECO:0000256" key="2">
    <source>
        <dbReference type="ARBA" id="ARBA00022603"/>
    </source>
</evidence>